<sequence length="450" mass="48144">MRTARRRRTGAAVALVSTALLLTAACGSSDDSDGGGGSADAGSCQPAGKPVTLTFTSWVPGMQATVDLWNKNNPDIQVDYKEVVGGNQGTYQAYSNQIKAGKTPDVGMIEFDNLPSFRLQDGLTNVGGCQPVQDAEGKYVDWAISQTSFGEDGAVYGIPMDIGPMAIYYRKDLFDKAGIPVPTTWDEYYDAAKKIKAEGGVIGDFPTDQPAWFTSLAWQNGARWFSVDDDSWTVSLDDDATQQVADYWQKLIDEDLVDTIPGLGDPQWKALDSGQEWSIIGAAWTTKLLESSAPKTAGKWAVAPMPQWTAGDNAAGNWGGSTAVVFKDSKYPYEASEFATWAFSNLDALALNNKNGGQYPATTEGQEQLPALTEGLPYYGDQKVWEVFAQAAAGVDPSFQWGPTMTDTYAALADGIGKAVNGQGTLDDALTAAQAKTIETMKAQSLTVSD</sequence>
<keyword evidence="3" id="KW-0472">Membrane</keyword>
<organism evidence="7 8">
    <name type="scientific">Nocardioides mangrovi</name>
    <dbReference type="NCBI Taxonomy" id="2874580"/>
    <lineage>
        <taxon>Bacteria</taxon>
        <taxon>Bacillati</taxon>
        <taxon>Actinomycetota</taxon>
        <taxon>Actinomycetes</taxon>
        <taxon>Propionibacteriales</taxon>
        <taxon>Nocardioidaceae</taxon>
        <taxon>Nocardioides</taxon>
    </lineage>
</organism>
<dbReference type="InterPro" id="IPR050490">
    <property type="entry name" value="Bact_solute-bd_prot1"/>
</dbReference>
<gene>
    <name evidence="7" type="ORF">K8U61_21100</name>
</gene>
<evidence type="ECO:0000256" key="2">
    <source>
        <dbReference type="ARBA" id="ARBA00022729"/>
    </source>
</evidence>
<keyword evidence="1" id="KW-1003">Cell membrane</keyword>
<dbReference type="PANTHER" id="PTHR43649:SF33">
    <property type="entry name" value="POLYGALACTURONAN_RHAMNOGALACTURONAN-BINDING PROTEIN YTCQ"/>
    <property type="match status" value="1"/>
</dbReference>
<keyword evidence="8" id="KW-1185">Reference proteome</keyword>
<keyword evidence="4" id="KW-0564">Palmitate</keyword>
<feature type="chain" id="PRO_5045837139" evidence="6">
    <location>
        <begin position="25"/>
        <end position="450"/>
    </location>
</feature>
<dbReference type="RefSeq" id="WP_224125039.1">
    <property type="nucleotide sequence ID" value="NZ_JAIQZJ010000016.1"/>
</dbReference>
<feature type="signal peptide" evidence="6">
    <location>
        <begin position="1"/>
        <end position="24"/>
    </location>
</feature>
<dbReference type="SUPFAM" id="SSF53850">
    <property type="entry name" value="Periplasmic binding protein-like II"/>
    <property type="match status" value="1"/>
</dbReference>
<evidence type="ECO:0000313" key="7">
    <source>
        <dbReference type="EMBL" id="MBZ5740682.1"/>
    </source>
</evidence>
<dbReference type="EMBL" id="JAIQZJ010000016">
    <property type="protein sequence ID" value="MBZ5740682.1"/>
    <property type="molecule type" value="Genomic_DNA"/>
</dbReference>
<dbReference type="PROSITE" id="PS51257">
    <property type="entry name" value="PROKAR_LIPOPROTEIN"/>
    <property type="match status" value="1"/>
</dbReference>
<evidence type="ECO:0000256" key="3">
    <source>
        <dbReference type="ARBA" id="ARBA00023136"/>
    </source>
</evidence>
<reference evidence="7 8" key="1">
    <citation type="submission" date="2021-09" db="EMBL/GenBank/DDBJ databases">
        <title>Whole genome sequence of Nocardioides sp. GBK3QG-3.</title>
        <authorList>
            <person name="Tuo L."/>
        </authorList>
    </citation>
    <scope>NUCLEOTIDE SEQUENCE [LARGE SCALE GENOMIC DNA]</scope>
    <source>
        <strain evidence="7 8">GBK3QG-3</strain>
    </source>
</reference>
<protein>
    <submittedName>
        <fullName evidence="7">Extracellular solute-binding protein</fullName>
    </submittedName>
</protein>
<name>A0ABS7UJB1_9ACTN</name>
<dbReference type="Pfam" id="PF01547">
    <property type="entry name" value="SBP_bac_1"/>
    <property type="match status" value="1"/>
</dbReference>
<dbReference type="PANTHER" id="PTHR43649">
    <property type="entry name" value="ARABINOSE-BINDING PROTEIN-RELATED"/>
    <property type="match status" value="1"/>
</dbReference>
<accession>A0ABS7UJB1</accession>
<keyword evidence="2 6" id="KW-0732">Signal</keyword>
<evidence type="ECO:0000256" key="1">
    <source>
        <dbReference type="ARBA" id="ARBA00022475"/>
    </source>
</evidence>
<evidence type="ECO:0000256" key="6">
    <source>
        <dbReference type="SAM" id="SignalP"/>
    </source>
</evidence>
<dbReference type="Proteomes" id="UP000780875">
    <property type="component" value="Unassembled WGS sequence"/>
</dbReference>
<dbReference type="Gene3D" id="3.40.190.10">
    <property type="entry name" value="Periplasmic binding protein-like II"/>
    <property type="match status" value="1"/>
</dbReference>
<keyword evidence="5" id="KW-0449">Lipoprotein</keyword>
<dbReference type="InterPro" id="IPR006059">
    <property type="entry name" value="SBP"/>
</dbReference>
<evidence type="ECO:0000256" key="4">
    <source>
        <dbReference type="ARBA" id="ARBA00023139"/>
    </source>
</evidence>
<evidence type="ECO:0000256" key="5">
    <source>
        <dbReference type="ARBA" id="ARBA00023288"/>
    </source>
</evidence>
<evidence type="ECO:0000313" key="8">
    <source>
        <dbReference type="Proteomes" id="UP000780875"/>
    </source>
</evidence>
<comment type="caution">
    <text evidence="7">The sequence shown here is derived from an EMBL/GenBank/DDBJ whole genome shotgun (WGS) entry which is preliminary data.</text>
</comment>
<proteinExistence type="predicted"/>